<dbReference type="PANTHER" id="PTHR43433">
    <property type="entry name" value="HYDROLASE, ALPHA/BETA FOLD FAMILY PROTEIN"/>
    <property type="match status" value="1"/>
</dbReference>
<evidence type="ECO:0000313" key="2">
    <source>
        <dbReference type="Proteomes" id="UP000620133"/>
    </source>
</evidence>
<organism evidence="1 2">
    <name type="scientific">Mariniplasma anaerobium</name>
    <dbReference type="NCBI Taxonomy" id="2735436"/>
    <lineage>
        <taxon>Bacteria</taxon>
        <taxon>Bacillati</taxon>
        <taxon>Mycoplasmatota</taxon>
        <taxon>Mollicutes</taxon>
        <taxon>Acholeplasmatales</taxon>
        <taxon>Acholeplasmataceae</taxon>
        <taxon>Mariniplasma</taxon>
    </lineage>
</organism>
<dbReference type="InterPro" id="IPR050471">
    <property type="entry name" value="AB_hydrolase"/>
</dbReference>
<accession>A0A7U9XVC8</accession>
<proteinExistence type="predicted"/>
<dbReference type="Pfam" id="PF00561">
    <property type="entry name" value="Abhydrolase_1"/>
    <property type="match status" value="1"/>
</dbReference>
<protein>
    <submittedName>
        <fullName evidence="1">Alpha/beta hydrolase</fullName>
    </submittedName>
</protein>
<name>A0A7U9XVC8_9MOLU</name>
<sequence>MKIKLTHITMNYEIYGKGKPLILVHGNQEDHHIFDCLIDALKDSYHIYALDNRNHGDSSKNDDYSYDAMTDDLYEFILKLDIQHPSILGFSDGGIIALKLAIKVQNLLNKLILCGVNYDVKGITKKAYKDILNEYNKTKNPLLKLMIDQPHILKNSIKNIELNTLIIVGQYDVIKLKHTHKLHHMIKNSKLMILDHKAHDDYIIDKDDLKNIIKEFV</sequence>
<dbReference type="Proteomes" id="UP000620133">
    <property type="component" value="Chromosome"/>
</dbReference>
<dbReference type="AlphaFoldDB" id="A0A7U9XVC8"/>
<dbReference type="KEGG" id="manr:MPAN_008880"/>
<dbReference type="RefSeq" id="WP_176239838.1">
    <property type="nucleotide sequence ID" value="NZ_AP024412.1"/>
</dbReference>
<dbReference type="SUPFAM" id="SSF53474">
    <property type="entry name" value="alpha/beta-Hydrolases"/>
    <property type="match status" value="1"/>
</dbReference>
<evidence type="ECO:0000313" key="1">
    <source>
        <dbReference type="EMBL" id="BCR35995.1"/>
    </source>
</evidence>
<dbReference type="InterPro" id="IPR000073">
    <property type="entry name" value="AB_hydrolase_1"/>
</dbReference>
<gene>
    <name evidence="1" type="ORF">MPAN_008880</name>
</gene>
<dbReference type="GO" id="GO:0016787">
    <property type="term" value="F:hydrolase activity"/>
    <property type="evidence" value="ECO:0007669"/>
    <property type="project" value="UniProtKB-KW"/>
</dbReference>
<keyword evidence="1" id="KW-0378">Hydrolase</keyword>
<dbReference type="EMBL" id="AP024412">
    <property type="protein sequence ID" value="BCR35995.1"/>
    <property type="molecule type" value="Genomic_DNA"/>
</dbReference>
<dbReference type="Gene3D" id="3.40.50.1820">
    <property type="entry name" value="alpha/beta hydrolase"/>
    <property type="match status" value="1"/>
</dbReference>
<dbReference type="PANTHER" id="PTHR43433:SF5">
    <property type="entry name" value="AB HYDROLASE-1 DOMAIN-CONTAINING PROTEIN"/>
    <property type="match status" value="1"/>
</dbReference>
<reference evidence="1" key="1">
    <citation type="submission" date="2021-01" db="EMBL/GenBank/DDBJ databases">
        <title>Draft genome sequence of Acholeplasmataceae bacterium strain Mahy22.</title>
        <authorList>
            <person name="Watanabe M."/>
            <person name="Kojima H."/>
            <person name="Fukui M."/>
        </authorList>
    </citation>
    <scope>NUCLEOTIDE SEQUENCE</scope>
    <source>
        <strain evidence="1">Mahy22</strain>
    </source>
</reference>
<keyword evidence="2" id="KW-1185">Reference proteome</keyword>
<dbReference type="InterPro" id="IPR029058">
    <property type="entry name" value="AB_hydrolase_fold"/>
</dbReference>